<dbReference type="SUPFAM" id="SSF53335">
    <property type="entry name" value="S-adenosyl-L-methionine-dependent methyltransferases"/>
    <property type="match status" value="1"/>
</dbReference>
<comment type="catalytic activity">
    <reaction evidence="12">
        <text>cytidine(967) in 16S rRNA + S-adenosyl-L-methionine = 5-methylcytidine(967) in 16S rRNA + S-adenosyl-L-homocysteine + H(+)</text>
        <dbReference type="Rhea" id="RHEA:42748"/>
        <dbReference type="Rhea" id="RHEA-COMP:10219"/>
        <dbReference type="Rhea" id="RHEA-COMP:10220"/>
        <dbReference type="ChEBI" id="CHEBI:15378"/>
        <dbReference type="ChEBI" id="CHEBI:57856"/>
        <dbReference type="ChEBI" id="CHEBI:59789"/>
        <dbReference type="ChEBI" id="CHEBI:74483"/>
        <dbReference type="ChEBI" id="CHEBI:82748"/>
        <dbReference type="EC" id="2.1.1.176"/>
    </reaction>
</comment>
<dbReference type="InterPro" id="IPR004573">
    <property type="entry name" value="rRNA_ssu_MeTfrase_B"/>
</dbReference>
<evidence type="ECO:0000256" key="7">
    <source>
        <dbReference type="ARBA" id="ARBA00022679"/>
    </source>
</evidence>
<feature type="binding site" evidence="13">
    <location>
        <begin position="261"/>
        <end position="267"/>
    </location>
    <ligand>
        <name>S-adenosyl-L-methionine</name>
        <dbReference type="ChEBI" id="CHEBI:59789"/>
    </ligand>
</feature>
<dbReference type="InterPro" id="IPR054728">
    <property type="entry name" value="RsmB-like_ferredoxin"/>
</dbReference>
<feature type="binding site" evidence="13">
    <location>
        <position position="285"/>
    </location>
    <ligand>
        <name>S-adenosyl-L-methionine</name>
        <dbReference type="ChEBI" id="CHEBI:59789"/>
    </ligand>
</feature>
<dbReference type="NCBIfam" id="TIGR00563">
    <property type="entry name" value="rsmB"/>
    <property type="match status" value="1"/>
</dbReference>
<evidence type="ECO:0000256" key="9">
    <source>
        <dbReference type="ARBA" id="ARBA00022884"/>
    </source>
</evidence>
<dbReference type="PANTHER" id="PTHR22807">
    <property type="entry name" value="NOP2 YEAST -RELATED NOL1/NOP2/FMU SUN DOMAIN-CONTAINING"/>
    <property type="match status" value="1"/>
</dbReference>
<dbReference type="RefSeq" id="WP_069125577.1">
    <property type="nucleotide sequence ID" value="NZ_CP023483.1"/>
</dbReference>
<dbReference type="Pfam" id="PF01029">
    <property type="entry name" value="NusB"/>
    <property type="match status" value="1"/>
</dbReference>
<dbReference type="AlphaFoldDB" id="A0A1D2LEB1"/>
<reference evidence="15 16" key="1">
    <citation type="submission" date="2017-09" db="EMBL/GenBank/DDBJ databases">
        <title>Complete Genome Sequences of Two Strains of the Meat Spoilage Bacterium Brochothrix thermosphacta Isolated from Ground Chicken.</title>
        <authorList>
            <person name="Paoli G.C."/>
            <person name="Wijey C."/>
            <person name="Chen C.-Y."/>
            <person name="Nguyen L."/>
            <person name="Yan X."/>
            <person name="Irwin P.L."/>
        </authorList>
    </citation>
    <scope>NUCLEOTIDE SEQUENCE [LARGE SCALE GENOMIC DNA]</scope>
    <source>
        <strain evidence="15 16">BI</strain>
    </source>
</reference>
<dbReference type="Gene3D" id="3.40.50.150">
    <property type="entry name" value="Vaccinia Virus protein VP39"/>
    <property type="match status" value="1"/>
</dbReference>
<dbReference type="SUPFAM" id="SSF48013">
    <property type="entry name" value="NusB-like"/>
    <property type="match status" value="1"/>
</dbReference>
<evidence type="ECO:0000259" key="14">
    <source>
        <dbReference type="PROSITE" id="PS51686"/>
    </source>
</evidence>
<name>A0A1D2LEB1_BROTH</name>
<keyword evidence="6 13" id="KW-0489">Methyltransferase</keyword>
<evidence type="ECO:0000256" key="3">
    <source>
        <dbReference type="ARBA" id="ARBA00012140"/>
    </source>
</evidence>
<evidence type="ECO:0000256" key="1">
    <source>
        <dbReference type="ARBA" id="ARBA00002724"/>
    </source>
</evidence>
<evidence type="ECO:0000256" key="5">
    <source>
        <dbReference type="ARBA" id="ARBA00022552"/>
    </source>
</evidence>
<dbReference type="CDD" id="cd02440">
    <property type="entry name" value="AdoMet_MTases"/>
    <property type="match status" value="1"/>
</dbReference>
<dbReference type="EC" id="2.1.1.176" evidence="3"/>
<dbReference type="OrthoDB" id="9810297at2"/>
<dbReference type="STRING" id="2756.BFR44_04305"/>
<evidence type="ECO:0000256" key="10">
    <source>
        <dbReference type="ARBA" id="ARBA00030399"/>
    </source>
</evidence>
<evidence type="ECO:0000256" key="13">
    <source>
        <dbReference type="PROSITE-ProRule" id="PRU01023"/>
    </source>
</evidence>
<comment type="similarity">
    <text evidence="13">Belongs to the class I-like SAM-binding methyltransferase superfamily. RsmB/NOP family.</text>
</comment>
<dbReference type="EMBL" id="CP023483">
    <property type="protein sequence ID" value="ATF26983.1"/>
    <property type="molecule type" value="Genomic_DNA"/>
</dbReference>
<evidence type="ECO:0000256" key="2">
    <source>
        <dbReference type="ARBA" id="ARBA00004496"/>
    </source>
</evidence>
<accession>A0A1D2LEB1</accession>
<dbReference type="PANTHER" id="PTHR22807:SF53">
    <property type="entry name" value="RIBOSOMAL RNA SMALL SUBUNIT METHYLTRANSFERASE B-RELATED"/>
    <property type="match status" value="1"/>
</dbReference>
<dbReference type="KEGG" id="bths:CNY62_11780"/>
<dbReference type="Pfam" id="PF22458">
    <property type="entry name" value="RsmF-B_ferredox"/>
    <property type="match status" value="1"/>
</dbReference>
<dbReference type="GO" id="GO:0008649">
    <property type="term" value="F:rRNA methyltransferase activity"/>
    <property type="evidence" value="ECO:0007669"/>
    <property type="project" value="InterPro"/>
</dbReference>
<dbReference type="Proteomes" id="UP000243591">
    <property type="component" value="Chromosome"/>
</dbReference>
<evidence type="ECO:0000256" key="6">
    <source>
        <dbReference type="ARBA" id="ARBA00022603"/>
    </source>
</evidence>
<feature type="binding site" evidence="13">
    <location>
        <position position="331"/>
    </location>
    <ligand>
        <name>S-adenosyl-L-methionine</name>
        <dbReference type="ChEBI" id="CHEBI:59789"/>
    </ligand>
</feature>
<organism evidence="15 16">
    <name type="scientific">Brochothrix thermosphacta</name>
    <name type="common">Microbacterium thermosphactum</name>
    <dbReference type="NCBI Taxonomy" id="2756"/>
    <lineage>
        <taxon>Bacteria</taxon>
        <taxon>Bacillati</taxon>
        <taxon>Bacillota</taxon>
        <taxon>Bacilli</taxon>
        <taxon>Bacillales</taxon>
        <taxon>Listeriaceae</taxon>
        <taxon>Brochothrix</taxon>
    </lineage>
</organism>
<gene>
    <name evidence="15" type="ORF">CNY62_11780</name>
</gene>
<keyword evidence="5" id="KW-0698">rRNA processing</keyword>
<sequence length="445" mass="49926">MNKVGTVREVSLSILEKIEKQQAYSHLLIHDAMTKNHVKPIDKGLLTELVYGTIQRQMTLDFYMEQFVSKPEKLEIWVKLLLRVSFYQLYFLDKVPDHAIVNEAVNIAKKRGHVGVSKLVNGVLRTAIREGQPDVAALVKEPMKRLSIEISVPLWLTERWVAQYGEAKTLEIGEALLVPPHQTLRVNPLRGNIDEIIEALVADGFEAEAHPLVPEAIMVFGGNAANHPMFQYGAFSIQDESSMLVAHALHPEPGMRVLDACAAPGGKTTHIAELMNDEGQIDALDIHAHKTKLIAQGAKRLGHTIIKPFQADARQYGKDIEEELYDRILVDAPCSGFGVIRRKPDIKYQKTAKDVASLSVIQFDILDALAPLLKVGGRLVYSTCTIDEDENRNVWERFLEAHPNYEKAPLSLPNDLTTLDQTDLQLLPDNNFSDGFYISSFKRIR</sequence>
<dbReference type="InterPro" id="IPR029063">
    <property type="entry name" value="SAM-dependent_MTases_sf"/>
</dbReference>
<dbReference type="InterPro" id="IPR049560">
    <property type="entry name" value="MeTrfase_RsmB-F_NOP2_cat"/>
</dbReference>
<dbReference type="Gene3D" id="3.30.70.1170">
    <property type="entry name" value="Sun protein, domain 3"/>
    <property type="match status" value="1"/>
</dbReference>
<proteinExistence type="inferred from homology"/>
<keyword evidence="16" id="KW-1185">Reference proteome</keyword>
<dbReference type="GO" id="GO:0003723">
    <property type="term" value="F:RNA binding"/>
    <property type="evidence" value="ECO:0007669"/>
    <property type="project" value="UniProtKB-UniRule"/>
</dbReference>
<evidence type="ECO:0000256" key="12">
    <source>
        <dbReference type="ARBA" id="ARBA00047283"/>
    </source>
</evidence>
<dbReference type="InterPro" id="IPR006027">
    <property type="entry name" value="NusB_RsmB_TIM44"/>
</dbReference>
<dbReference type="InterPro" id="IPR001678">
    <property type="entry name" value="MeTrfase_RsmB-F_NOP2_dom"/>
</dbReference>
<evidence type="ECO:0000256" key="11">
    <source>
        <dbReference type="ARBA" id="ARBA00031088"/>
    </source>
</evidence>
<keyword evidence="4" id="KW-0963">Cytoplasm</keyword>
<dbReference type="InterPro" id="IPR035926">
    <property type="entry name" value="NusB-like_sf"/>
</dbReference>
<dbReference type="InterPro" id="IPR023267">
    <property type="entry name" value="RCMT"/>
</dbReference>
<dbReference type="FunFam" id="3.40.50.150:FF:000022">
    <property type="entry name" value="Ribosomal RNA small subunit methyltransferase B"/>
    <property type="match status" value="1"/>
</dbReference>
<feature type="binding site" evidence="13">
    <location>
        <position position="312"/>
    </location>
    <ligand>
        <name>S-adenosyl-L-methionine</name>
        <dbReference type="ChEBI" id="CHEBI:59789"/>
    </ligand>
</feature>
<protein>
    <recommendedName>
        <fullName evidence="3">16S rRNA (cytosine(967)-C(5))-methyltransferase</fullName>
        <ecNumber evidence="3">2.1.1.176</ecNumber>
    </recommendedName>
    <alternativeName>
        <fullName evidence="10">16S rRNA m5C967 methyltransferase</fullName>
    </alternativeName>
    <alternativeName>
        <fullName evidence="11">rRNA (cytosine-C(5)-)-methyltransferase RsmB</fullName>
    </alternativeName>
</protein>
<dbReference type="FunFam" id="1.10.940.10:FF:000006">
    <property type="entry name" value="16S rRNA (Cytosine(967)-C(5))-methyltransferase RsmB"/>
    <property type="match status" value="1"/>
</dbReference>
<evidence type="ECO:0000313" key="15">
    <source>
        <dbReference type="EMBL" id="ATF26983.1"/>
    </source>
</evidence>
<feature type="domain" description="SAM-dependent MTase RsmB/NOP-type" evidence="14">
    <location>
        <begin position="172"/>
        <end position="444"/>
    </location>
</feature>
<comment type="function">
    <text evidence="1">Specifically methylates the cytosine at position 967 (m5C967) of 16S rRNA.</text>
</comment>
<dbReference type="Pfam" id="PF01189">
    <property type="entry name" value="Methyltr_RsmB-F"/>
    <property type="match status" value="1"/>
</dbReference>
<dbReference type="PROSITE" id="PS51686">
    <property type="entry name" value="SAM_MT_RSMB_NOP"/>
    <property type="match status" value="1"/>
</dbReference>
<evidence type="ECO:0000256" key="8">
    <source>
        <dbReference type="ARBA" id="ARBA00022691"/>
    </source>
</evidence>
<feature type="active site" description="Nucleophile" evidence="13">
    <location>
        <position position="384"/>
    </location>
</feature>
<dbReference type="NCBIfam" id="NF011494">
    <property type="entry name" value="PRK14902.1"/>
    <property type="match status" value="1"/>
</dbReference>
<dbReference type="GO" id="GO:0005737">
    <property type="term" value="C:cytoplasm"/>
    <property type="evidence" value="ECO:0007669"/>
    <property type="project" value="UniProtKB-SubCell"/>
</dbReference>
<dbReference type="GO" id="GO:0006355">
    <property type="term" value="P:regulation of DNA-templated transcription"/>
    <property type="evidence" value="ECO:0007669"/>
    <property type="project" value="InterPro"/>
</dbReference>
<keyword evidence="9 13" id="KW-0694">RNA-binding</keyword>
<keyword evidence="8 13" id="KW-0949">S-adenosyl-L-methionine</keyword>
<dbReference type="PRINTS" id="PR02008">
    <property type="entry name" value="RCMTFAMILY"/>
</dbReference>
<evidence type="ECO:0000313" key="16">
    <source>
        <dbReference type="Proteomes" id="UP000243591"/>
    </source>
</evidence>
<dbReference type="Gene3D" id="1.10.940.10">
    <property type="entry name" value="NusB-like"/>
    <property type="match status" value="1"/>
</dbReference>
<evidence type="ECO:0000256" key="4">
    <source>
        <dbReference type="ARBA" id="ARBA00022490"/>
    </source>
</evidence>
<comment type="subcellular location">
    <subcellularLocation>
        <location evidence="2">Cytoplasm</location>
    </subcellularLocation>
</comment>
<keyword evidence="7 13" id="KW-0808">Transferase</keyword>